<gene>
    <name evidence="4 5" type="primary">LOC101730712</name>
</gene>
<dbReference type="GO" id="GO:0007165">
    <property type="term" value="P:signal transduction"/>
    <property type="evidence" value="ECO:0007669"/>
    <property type="project" value="InterPro"/>
</dbReference>
<dbReference type="SUPFAM" id="SSF47986">
    <property type="entry name" value="DEATH domain"/>
    <property type="match status" value="1"/>
</dbReference>
<organism evidence="3 4">
    <name type="scientific">Xenopus tropicalis</name>
    <name type="common">Western clawed frog</name>
    <name type="synonym">Silurana tropicalis</name>
    <dbReference type="NCBI Taxonomy" id="8364"/>
    <lineage>
        <taxon>Eukaryota</taxon>
        <taxon>Metazoa</taxon>
        <taxon>Chordata</taxon>
        <taxon>Craniata</taxon>
        <taxon>Vertebrata</taxon>
        <taxon>Euteleostomi</taxon>
        <taxon>Amphibia</taxon>
        <taxon>Batrachia</taxon>
        <taxon>Anura</taxon>
        <taxon>Pipoidea</taxon>
        <taxon>Pipidae</taxon>
        <taxon>Xenopodinae</taxon>
        <taxon>Xenopus</taxon>
        <taxon>Silurana</taxon>
    </lineage>
</organism>
<dbReference type="InterPro" id="IPR000488">
    <property type="entry name" value="Death_dom"/>
</dbReference>
<dbReference type="GO" id="GO:0005509">
    <property type="term" value="F:calcium ion binding"/>
    <property type="evidence" value="ECO:0007669"/>
    <property type="project" value="InterPro"/>
</dbReference>
<evidence type="ECO:0000313" key="3">
    <source>
        <dbReference type="Proteomes" id="UP000008143"/>
    </source>
</evidence>
<dbReference type="InterPro" id="IPR002048">
    <property type="entry name" value="EF_hand_dom"/>
</dbReference>
<dbReference type="InterPro" id="IPR011992">
    <property type="entry name" value="EF-hand-dom_pair"/>
</dbReference>
<dbReference type="Gene3D" id="1.10.238.10">
    <property type="entry name" value="EF-hand"/>
    <property type="match status" value="1"/>
</dbReference>
<feature type="domain" description="Death" evidence="1">
    <location>
        <begin position="233"/>
        <end position="302"/>
    </location>
</feature>
<dbReference type="KEGG" id="xtr:101730712"/>
<dbReference type="PROSITE" id="PS50222">
    <property type="entry name" value="EF_HAND_2"/>
    <property type="match status" value="1"/>
</dbReference>
<dbReference type="AlphaFoldDB" id="A0A8J0R116"/>
<evidence type="ECO:0000259" key="2">
    <source>
        <dbReference type="PROSITE" id="PS50222"/>
    </source>
</evidence>
<accession>A0A8J0R116</accession>
<proteinExistence type="predicted"/>
<dbReference type="SUPFAM" id="SSF47473">
    <property type="entry name" value="EF-hand"/>
    <property type="match status" value="1"/>
</dbReference>
<feature type="domain" description="EF-hand" evidence="2">
    <location>
        <begin position="140"/>
        <end position="175"/>
    </location>
</feature>
<dbReference type="Gene3D" id="1.10.533.10">
    <property type="entry name" value="Death Domain, Fas"/>
    <property type="match status" value="1"/>
</dbReference>
<dbReference type="Pfam" id="PF00531">
    <property type="entry name" value="Death"/>
    <property type="match status" value="1"/>
</dbReference>
<dbReference type="CDD" id="cd01670">
    <property type="entry name" value="Death"/>
    <property type="match status" value="1"/>
</dbReference>
<dbReference type="RefSeq" id="XP_004911487.1">
    <property type="nucleotide sequence ID" value="XM_004911430.4"/>
</dbReference>
<dbReference type="Xenbase" id="XB-GENE-29084771">
    <property type="gene designation" value="LOC101730712"/>
</dbReference>
<dbReference type="Proteomes" id="UP000008143">
    <property type="component" value="Chromosome 1"/>
</dbReference>
<protein>
    <submittedName>
        <fullName evidence="4">Uncharacterized protein LOC101730712 isoform X1</fullName>
    </submittedName>
</protein>
<evidence type="ECO:0000313" key="5">
    <source>
        <dbReference type="Xenbase" id="XB-GENE-29084771"/>
    </source>
</evidence>
<sequence>MGAYASTFPNSGGNIVLEVTDPSQSNWITAHAETCKMSIPEVQKCWNRFLMLGPDSSGNIKRSSLLSKKPFTKQILEQIPVVNNEVITFQTYCSAVSWLAKAPQESKLRGLWHVLTSKELKMGDIKNLLHHLYPNKDPKVIEEICHLLLSEIDKSKKGVIDEAQFVSWIRNLPKEHVTSVLDFRIISPKFQSSRDLDLSSVSPQIYIAVDEDGRLRDDQLHQVSTALVKAKRDWRLLANKLGFLEKDCIFFERTHHETKDQILDMLQMWRNTLSRPDQSQILQDVLKKTGNADIANEIFKLNF</sequence>
<evidence type="ECO:0000313" key="4">
    <source>
        <dbReference type="RefSeq" id="XP_004911487.1"/>
    </source>
</evidence>
<keyword evidence="3" id="KW-1185">Reference proteome</keyword>
<dbReference type="OrthoDB" id="20872at2759"/>
<dbReference type="InterPro" id="IPR011029">
    <property type="entry name" value="DEATH-like_dom_sf"/>
</dbReference>
<dbReference type="AGR" id="Xenbase:XB-GENE-29084771"/>
<name>A0A8J0R116_XENTR</name>
<dbReference type="GeneID" id="101730712"/>
<reference evidence="4" key="1">
    <citation type="submission" date="2025-08" db="UniProtKB">
        <authorList>
            <consortium name="RefSeq"/>
        </authorList>
    </citation>
    <scope>IDENTIFICATION</scope>
    <source>
        <strain evidence="4">Nigerian</strain>
        <tissue evidence="4">Liver and blood</tissue>
    </source>
</reference>
<evidence type="ECO:0000259" key="1">
    <source>
        <dbReference type="PROSITE" id="PS50017"/>
    </source>
</evidence>
<dbReference type="OMA" id="PEVRRCW"/>
<dbReference type="PROSITE" id="PS50017">
    <property type="entry name" value="DEATH_DOMAIN"/>
    <property type="match status" value="1"/>
</dbReference>